<sequence length="488" mass="54913">MPNKDIKIGLALSGGGFRASAFHLGVLKRLEELKILPHLSNVSVVSGGAITGGLYALKCANHGNGHPGSYPINNLIRDLRPVFEMNLRRSFLWGSTGRTLKTLKSFVSKNTYRNTNFVNELNNQLFNYETLDKLPDWILINATNLTTGKNWKFFSDRVGDYLIGATDKTGKIQLAEAVASSAAYPIMVDPYPFKTNWEDLKFSLLDNRWRQPPKNKKTNTSQWRKRFGKAKGKLTLPIVDGGLYDNLGLNSLQSSRVTHAIYSSSSTLQKYYGPSNLITELLREIGVVHERLGNVSKQHIHEMTHAYDPSKANKKLKDISKILSEKATEHHDSELDKVSKSINELSKVGFPPRGHQFKKYAPIQLIKTDLATNRYAEFDPPYDVPENFRGLSVPLVKELARVRTDLDAYQREVTDLLMVQGYFLTDAQIKVSMPEVINFSLGTDHPLDVTPKWDKAHEVISKFNGNIDYGKELLINASKRKPILGNSL</sequence>
<dbReference type="Proteomes" id="UP000218831">
    <property type="component" value="Unassembled WGS sequence"/>
</dbReference>
<reference evidence="5 6" key="1">
    <citation type="submission" date="2017-08" db="EMBL/GenBank/DDBJ databases">
        <title>Aliifodinibius alkalisoli sp. nov., isolated from saline alkaline soil.</title>
        <authorList>
            <person name="Liu D."/>
            <person name="Zhang G."/>
        </authorList>
    </citation>
    <scope>NUCLEOTIDE SEQUENCE [LARGE SCALE GENOMIC DNA]</scope>
    <source>
        <strain evidence="5 6">WN023</strain>
    </source>
</reference>
<dbReference type="InterPro" id="IPR016035">
    <property type="entry name" value="Acyl_Trfase/lysoPLipase"/>
</dbReference>
<name>A0A2A2G8S9_9BACT</name>
<dbReference type="PANTHER" id="PTHR14226">
    <property type="entry name" value="NEUROPATHY TARGET ESTERASE/SWISS CHEESE D.MELANOGASTER"/>
    <property type="match status" value="1"/>
</dbReference>
<dbReference type="Gene3D" id="3.40.1090.10">
    <property type="entry name" value="Cytosolic phospholipase A2 catalytic domain"/>
    <property type="match status" value="2"/>
</dbReference>
<dbReference type="PANTHER" id="PTHR14226:SF78">
    <property type="entry name" value="SLR0060 PROTEIN"/>
    <property type="match status" value="1"/>
</dbReference>
<dbReference type="GO" id="GO:0016787">
    <property type="term" value="F:hydrolase activity"/>
    <property type="evidence" value="ECO:0007669"/>
    <property type="project" value="UniProtKB-KW"/>
</dbReference>
<evidence type="ECO:0000313" key="5">
    <source>
        <dbReference type="EMBL" id="PAU93708.1"/>
    </source>
</evidence>
<accession>A0A2A2G8S9</accession>
<dbReference type="InterPro" id="IPR002641">
    <property type="entry name" value="PNPLA_dom"/>
</dbReference>
<gene>
    <name evidence="5" type="ORF">CK503_11190</name>
</gene>
<dbReference type="OrthoDB" id="9813090at2"/>
<keyword evidence="2" id="KW-0442">Lipid degradation</keyword>
<evidence type="ECO:0000256" key="2">
    <source>
        <dbReference type="ARBA" id="ARBA00022963"/>
    </source>
</evidence>
<dbReference type="GO" id="GO:0016042">
    <property type="term" value="P:lipid catabolic process"/>
    <property type="evidence" value="ECO:0007669"/>
    <property type="project" value="UniProtKB-KW"/>
</dbReference>
<organism evidence="5 6">
    <name type="scientific">Fodinibius salipaludis</name>
    <dbReference type="NCBI Taxonomy" id="2032627"/>
    <lineage>
        <taxon>Bacteria</taxon>
        <taxon>Pseudomonadati</taxon>
        <taxon>Balneolota</taxon>
        <taxon>Balneolia</taxon>
        <taxon>Balneolales</taxon>
        <taxon>Balneolaceae</taxon>
        <taxon>Fodinibius</taxon>
    </lineage>
</organism>
<proteinExistence type="predicted"/>
<dbReference type="InterPro" id="IPR050301">
    <property type="entry name" value="NTE"/>
</dbReference>
<evidence type="ECO:0000256" key="3">
    <source>
        <dbReference type="ARBA" id="ARBA00023098"/>
    </source>
</evidence>
<feature type="domain" description="PNPLA" evidence="4">
    <location>
        <begin position="10"/>
        <end position="250"/>
    </location>
</feature>
<dbReference type="AlphaFoldDB" id="A0A2A2G8S9"/>
<dbReference type="RefSeq" id="WP_095606899.1">
    <property type="nucleotide sequence ID" value="NZ_NSKE01000007.1"/>
</dbReference>
<dbReference type="SUPFAM" id="SSF52151">
    <property type="entry name" value="FabD/lysophospholipase-like"/>
    <property type="match status" value="1"/>
</dbReference>
<evidence type="ECO:0000259" key="4">
    <source>
        <dbReference type="Pfam" id="PF01734"/>
    </source>
</evidence>
<keyword evidence="6" id="KW-1185">Reference proteome</keyword>
<evidence type="ECO:0000313" key="6">
    <source>
        <dbReference type="Proteomes" id="UP000218831"/>
    </source>
</evidence>
<dbReference type="EMBL" id="NSKE01000007">
    <property type="protein sequence ID" value="PAU93708.1"/>
    <property type="molecule type" value="Genomic_DNA"/>
</dbReference>
<keyword evidence="1" id="KW-0378">Hydrolase</keyword>
<comment type="caution">
    <text evidence="5">The sequence shown here is derived from an EMBL/GenBank/DDBJ whole genome shotgun (WGS) entry which is preliminary data.</text>
</comment>
<dbReference type="Pfam" id="PF01734">
    <property type="entry name" value="Patatin"/>
    <property type="match status" value="1"/>
</dbReference>
<evidence type="ECO:0000256" key="1">
    <source>
        <dbReference type="ARBA" id="ARBA00022801"/>
    </source>
</evidence>
<keyword evidence="3" id="KW-0443">Lipid metabolism</keyword>
<protein>
    <recommendedName>
        <fullName evidence="4">PNPLA domain-containing protein</fullName>
    </recommendedName>
</protein>